<comment type="catalytic activity">
    <reaction evidence="12">
        <text>D-ribose + ATP = D-ribose 5-phosphate + ADP + H(+)</text>
        <dbReference type="Rhea" id="RHEA:13697"/>
        <dbReference type="ChEBI" id="CHEBI:15378"/>
        <dbReference type="ChEBI" id="CHEBI:30616"/>
        <dbReference type="ChEBI" id="CHEBI:47013"/>
        <dbReference type="ChEBI" id="CHEBI:78346"/>
        <dbReference type="ChEBI" id="CHEBI:456216"/>
        <dbReference type="EC" id="2.7.1.15"/>
    </reaction>
</comment>
<dbReference type="HAMAP" id="MF_01987">
    <property type="entry name" value="Ribokinase"/>
    <property type="match status" value="1"/>
</dbReference>
<keyword evidence="7 12" id="KW-0418">Kinase</keyword>
<dbReference type="InterPro" id="IPR002139">
    <property type="entry name" value="Ribo/fructo_kinase"/>
</dbReference>
<sequence length="305" mass="29802">MSARVVVIGSINQDVTVTVDRFPEPGETLYTRSLSYRLGGKGANQAAAAAHAGADVRFIGRVGSDAAGPALREELAGHGVDVTGLLVDEGTTGSAFITVAASGENTILIDAGANGRVTAEQVDAAALRAGDVVVLQGEIPAAANAAAIASARAAGATTILNLAPVYGITAKDLAAVDILVVNETEAGLVLGRPAPRGAAEALDAAAQLTGRGPRRVLITLGGAGAVWYDAAVAGGPQGAHVDAISTGPVVDTTGAGDASVGALAAALALGLDFEPAVSEAMRAGSAAVLSAGAAASYGAIEPIRI</sequence>
<keyword evidence="9 12" id="KW-0460">Magnesium</keyword>
<keyword evidence="6 12" id="KW-0547">Nucleotide-binding</keyword>
<comment type="function">
    <text evidence="12">Catalyzes the phosphorylation of ribose at O-5 in a reaction requiring ATP and magnesium. The resulting D-ribose-5-phosphate can then be used either for sythesis of nucleotides, histidine, and tryptophan, or as a component of the pentose phosphate pathway.</text>
</comment>
<feature type="binding site" evidence="12">
    <location>
        <position position="257"/>
    </location>
    <ligand>
        <name>substrate</name>
    </ligand>
</feature>
<keyword evidence="12" id="KW-0963">Cytoplasm</keyword>
<dbReference type="PANTHER" id="PTHR10584">
    <property type="entry name" value="SUGAR KINASE"/>
    <property type="match status" value="1"/>
</dbReference>
<dbReference type="InterPro" id="IPR011611">
    <property type="entry name" value="PfkB_dom"/>
</dbReference>
<dbReference type="GO" id="GO:0004747">
    <property type="term" value="F:ribokinase activity"/>
    <property type="evidence" value="ECO:0007669"/>
    <property type="project" value="UniProtKB-UniRule"/>
</dbReference>
<dbReference type="RefSeq" id="WP_092612624.1">
    <property type="nucleotide sequence ID" value="NZ_FNHU01000018.1"/>
</dbReference>
<feature type="binding site" evidence="12">
    <location>
        <position position="292"/>
    </location>
    <ligand>
        <name>K(+)</name>
        <dbReference type="ChEBI" id="CHEBI:29103"/>
    </ligand>
</feature>
<feature type="binding site" evidence="12">
    <location>
        <position position="290"/>
    </location>
    <ligand>
        <name>K(+)</name>
        <dbReference type="ChEBI" id="CHEBI:29103"/>
    </ligand>
</feature>
<evidence type="ECO:0000256" key="12">
    <source>
        <dbReference type="HAMAP-Rule" id="MF_01987"/>
    </source>
</evidence>
<dbReference type="InterPro" id="IPR029056">
    <property type="entry name" value="Ribokinase-like"/>
</dbReference>
<evidence type="ECO:0000256" key="9">
    <source>
        <dbReference type="ARBA" id="ARBA00022842"/>
    </source>
</evidence>
<comment type="pathway">
    <text evidence="12">Carbohydrate metabolism; D-ribose degradation; D-ribose 5-phosphate from beta-D-ribopyranose: step 2/2.</text>
</comment>
<reference evidence="14 15" key="1">
    <citation type="submission" date="2016-10" db="EMBL/GenBank/DDBJ databases">
        <authorList>
            <person name="de Groot N.N."/>
        </authorList>
    </citation>
    <scope>NUCLEOTIDE SEQUENCE [LARGE SCALE GENOMIC DNA]</scope>
    <source>
        <strain evidence="14 15">KPR-7B</strain>
    </source>
</reference>
<accession>A0A1G9ZKI2</accession>
<feature type="binding site" evidence="12">
    <location>
        <position position="253"/>
    </location>
    <ligand>
        <name>K(+)</name>
        <dbReference type="ChEBI" id="CHEBI:29103"/>
    </ligand>
</feature>
<keyword evidence="4 12" id="KW-0808">Transferase</keyword>
<dbReference type="AlphaFoldDB" id="A0A1G9ZKI2"/>
<feature type="binding site" evidence="12">
    <location>
        <begin position="12"/>
        <end position="14"/>
    </location>
    <ligand>
        <name>substrate</name>
    </ligand>
</feature>
<evidence type="ECO:0000256" key="3">
    <source>
        <dbReference type="ARBA" id="ARBA00016943"/>
    </source>
</evidence>
<dbReference type="PANTHER" id="PTHR10584:SF166">
    <property type="entry name" value="RIBOKINASE"/>
    <property type="match status" value="1"/>
</dbReference>
<dbReference type="Proteomes" id="UP000199671">
    <property type="component" value="Unassembled WGS sequence"/>
</dbReference>
<feature type="binding site" evidence="12">
    <location>
        <begin position="40"/>
        <end position="44"/>
    </location>
    <ligand>
        <name>substrate</name>
    </ligand>
</feature>
<comment type="activity regulation">
    <text evidence="12">Activated by a monovalent cation that binds near, but not in, the active site. The most likely occupant of the site in vivo is potassium. Ion binding induces a conformational change that may alter substrate affinity.</text>
</comment>
<feature type="binding site" evidence="12">
    <location>
        <begin position="219"/>
        <end position="224"/>
    </location>
    <ligand>
        <name>ATP</name>
        <dbReference type="ChEBI" id="CHEBI:30616"/>
    </ligand>
</feature>
<evidence type="ECO:0000256" key="7">
    <source>
        <dbReference type="ARBA" id="ARBA00022777"/>
    </source>
</evidence>
<feature type="binding site" evidence="12">
    <location>
        <position position="182"/>
    </location>
    <ligand>
        <name>ATP</name>
        <dbReference type="ChEBI" id="CHEBI:30616"/>
    </ligand>
</feature>
<comment type="subunit">
    <text evidence="12">Homodimer.</text>
</comment>
<feature type="domain" description="Carbohydrate kinase PfkB" evidence="13">
    <location>
        <begin position="3"/>
        <end position="296"/>
    </location>
</feature>
<evidence type="ECO:0000256" key="10">
    <source>
        <dbReference type="ARBA" id="ARBA00022958"/>
    </source>
</evidence>
<dbReference type="PROSITE" id="PS00584">
    <property type="entry name" value="PFKB_KINASES_2"/>
    <property type="match status" value="1"/>
</dbReference>
<comment type="similarity">
    <text evidence="12">Belongs to the carbohydrate kinase PfkB family. Ribokinase subfamily.</text>
</comment>
<dbReference type="SUPFAM" id="SSF53613">
    <property type="entry name" value="Ribokinase-like"/>
    <property type="match status" value="1"/>
</dbReference>
<feature type="binding site" evidence="12">
    <location>
        <position position="287"/>
    </location>
    <ligand>
        <name>K(+)</name>
        <dbReference type="ChEBI" id="CHEBI:29103"/>
    </ligand>
</feature>
<evidence type="ECO:0000256" key="8">
    <source>
        <dbReference type="ARBA" id="ARBA00022840"/>
    </source>
</evidence>
<dbReference type="EMBL" id="FNHU01000018">
    <property type="protein sequence ID" value="SDN21521.1"/>
    <property type="molecule type" value="Genomic_DNA"/>
</dbReference>
<feature type="binding site" evidence="12">
    <location>
        <position position="296"/>
    </location>
    <ligand>
        <name>K(+)</name>
        <dbReference type="ChEBI" id="CHEBI:29103"/>
    </ligand>
</feature>
<comment type="subcellular location">
    <subcellularLocation>
        <location evidence="12">Cytoplasm</location>
    </subcellularLocation>
</comment>
<keyword evidence="5 12" id="KW-0479">Metal-binding</keyword>
<evidence type="ECO:0000256" key="4">
    <source>
        <dbReference type="ARBA" id="ARBA00022679"/>
    </source>
</evidence>
<comment type="similarity">
    <text evidence="1">Belongs to the carbohydrate kinase pfkB family.</text>
</comment>
<gene>
    <name evidence="12" type="primary">rbsK</name>
    <name evidence="14" type="ORF">SAMN04487766_11820</name>
</gene>
<evidence type="ECO:0000256" key="11">
    <source>
        <dbReference type="ARBA" id="ARBA00023277"/>
    </source>
</evidence>
<keyword evidence="11 12" id="KW-0119">Carbohydrate metabolism</keyword>
<dbReference type="Pfam" id="PF00294">
    <property type="entry name" value="PfkB"/>
    <property type="match status" value="1"/>
</dbReference>
<evidence type="ECO:0000259" key="13">
    <source>
        <dbReference type="Pfam" id="PF00294"/>
    </source>
</evidence>
<evidence type="ECO:0000256" key="5">
    <source>
        <dbReference type="ARBA" id="ARBA00022723"/>
    </source>
</evidence>
<evidence type="ECO:0000313" key="15">
    <source>
        <dbReference type="Proteomes" id="UP000199671"/>
    </source>
</evidence>
<dbReference type="GO" id="GO:0005524">
    <property type="term" value="F:ATP binding"/>
    <property type="evidence" value="ECO:0007669"/>
    <property type="project" value="UniProtKB-UniRule"/>
</dbReference>
<dbReference type="PRINTS" id="PR00990">
    <property type="entry name" value="RIBOKINASE"/>
</dbReference>
<evidence type="ECO:0000256" key="2">
    <source>
        <dbReference type="ARBA" id="ARBA00012035"/>
    </source>
</evidence>
<dbReference type="Gene3D" id="3.40.1190.20">
    <property type="match status" value="1"/>
</dbReference>
<evidence type="ECO:0000313" key="14">
    <source>
        <dbReference type="EMBL" id="SDN21521.1"/>
    </source>
</evidence>
<feature type="active site" description="Proton acceptor" evidence="12">
    <location>
        <position position="257"/>
    </location>
</feature>
<comment type="cofactor">
    <cofactor evidence="12">
        <name>Mg(2+)</name>
        <dbReference type="ChEBI" id="CHEBI:18420"/>
    </cofactor>
    <text evidence="12">Requires a divalent cation, most likely magnesium in vivo, as an electrophilic catalyst to aid phosphoryl group transfer. It is the chelate of the metal and the nucleotide that is the actual substrate.</text>
</comment>
<feature type="binding site" evidence="12">
    <location>
        <position position="251"/>
    </location>
    <ligand>
        <name>K(+)</name>
        <dbReference type="ChEBI" id="CHEBI:29103"/>
    </ligand>
</feature>
<dbReference type="OrthoDB" id="9775849at2"/>
<feature type="binding site" evidence="12">
    <location>
        <begin position="256"/>
        <end position="257"/>
    </location>
    <ligand>
        <name>ATP</name>
        <dbReference type="ChEBI" id="CHEBI:30616"/>
    </ligand>
</feature>
<keyword evidence="8 12" id="KW-0067">ATP-binding</keyword>
<dbReference type="EC" id="2.7.1.15" evidence="2 12"/>
<keyword evidence="10 12" id="KW-0630">Potassium</keyword>
<protein>
    <recommendedName>
        <fullName evidence="3 12">Ribokinase</fullName>
        <shortName evidence="12">RK</shortName>
        <ecNumber evidence="2 12">2.7.1.15</ecNumber>
    </recommendedName>
</protein>
<evidence type="ECO:0000256" key="6">
    <source>
        <dbReference type="ARBA" id="ARBA00022741"/>
    </source>
</evidence>
<name>A0A1G9ZKI2_9ACTO</name>
<dbReference type="GO" id="GO:0019303">
    <property type="term" value="P:D-ribose catabolic process"/>
    <property type="evidence" value="ECO:0007669"/>
    <property type="project" value="UniProtKB-UniRule"/>
</dbReference>
<feature type="binding site" evidence="12">
    <location>
        <position position="138"/>
    </location>
    <ligand>
        <name>substrate</name>
    </ligand>
</feature>
<dbReference type="GO" id="GO:0046872">
    <property type="term" value="F:metal ion binding"/>
    <property type="evidence" value="ECO:0007669"/>
    <property type="project" value="UniProtKB-KW"/>
</dbReference>
<dbReference type="GO" id="GO:0005829">
    <property type="term" value="C:cytosol"/>
    <property type="evidence" value="ECO:0007669"/>
    <property type="project" value="TreeGrafter"/>
</dbReference>
<evidence type="ECO:0000256" key="1">
    <source>
        <dbReference type="ARBA" id="ARBA00005380"/>
    </source>
</evidence>
<dbReference type="InterPro" id="IPR011877">
    <property type="entry name" value="Ribokinase"/>
</dbReference>
<organism evidence="14 15">
    <name type="scientific">Actinomyces ruminicola</name>
    <dbReference type="NCBI Taxonomy" id="332524"/>
    <lineage>
        <taxon>Bacteria</taxon>
        <taxon>Bacillati</taxon>
        <taxon>Actinomycetota</taxon>
        <taxon>Actinomycetes</taxon>
        <taxon>Actinomycetales</taxon>
        <taxon>Actinomycetaceae</taxon>
        <taxon>Actinomyces</taxon>
    </lineage>
</organism>
<dbReference type="UniPathway" id="UPA00916">
    <property type="reaction ID" value="UER00889"/>
</dbReference>
<dbReference type="InterPro" id="IPR002173">
    <property type="entry name" value="Carboh/pur_kinase_PfkB_CS"/>
</dbReference>
<proteinExistence type="inferred from homology"/>
<comment type="caution">
    <text evidence="12">Lacks conserved residue(s) required for the propagation of feature annotation.</text>
</comment>